<dbReference type="CDD" id="cd17319">
    <property type="entry name" value="MFS_ExuT_GudP_like"/>
    <property type="match status" value="1"/>
</dbReference>
<dbReference type="InterPro" id="IPR020846">
    <property type="entry name" value="MFS_dom"/>
</dbReference>
<evidence type="ECO:0000256" key="4">
    <source>
        <dbReference type="ARBA" id="ARBA00022989"/>
    </source>
</evidence>
<dbReference type="GO" id="GO:0022857">
    <property type="term" value="F:transmembrane transporter activity"/>
    <property type="evidence" value="ECO:0007669"/>
    <property type="project" value="InterPro"/>
</dbReference>
<keyword evidence="4 6" id="KW-1133">Transmembrane helix</keyword>
<dbReference type="Proteomes" id="UP000182412">
    <property type="component" value="Unassembled WGS sequence"/>
</dbReference>
<feature type="transmembrane region" description="Helical" evidence="6">
    <location>
        <begin position="309"/>
        <end position="326"/>
    </location>
</feature>
<dbReference type="PANTHER" id="PTHR43791:SF36">
    <property type="entry name" value="TRANSPORTER, PUTATIVE (AFU_ORTHOLOGUE AFUA_6G08340)-RELATED"/>
    <property type="match status" value="1"/>
</dbReference>
<feature type="transmembrane region" description="Helical" evidence="6">
    <location>
        <begin position="84"/>
        <end position="101"/>
    </location>
</feature>
<evidence type="ECO:0000256" key="1">
    <source>
        <dbReference type="ARBA" id="ARBA00004651"/>
    </source>
</evidence>
<dbReference type="SUPFAM" id="SSF103473">
    <property type="entry name" value="MFS general substrate transporter"/>
    <property type="match status" value="1"/>
</dbReference>
<feature type="transmembrane region" description="Helical" evidence="6">
    <location>
        <begin position="15"/>
        <end position="33"/>
    </location>
</feature>
<keyword evidence="5 6" id="KW-0472">Membrane</keyword>
<protein>
    <submittedName>
        <fullName evidence="8">Sugar phosphate permease</fullName>
    </submittedName>
</protein>
<proteinExistence type="predicted"/>
<dbReference type="InterPro" id="IPR011701">
    <property type="entry name" value="MFS"/>
</dbReference>
<organism evidence="8 9">
    <name type="scientific">Selenomonas ruminantium</name>
    <dbReference type="NCBI Taxonomy" id="971"/>
    <lineage>
        <taxon>Bacteria</taxon>
        <taxon>Bacillati</taxon>
        <taxon>Bacillota</taxon>
        <taxon>Negativicutes</taxon>
        <taxon>Selenomonadales</taxon>
        <taxon>Selenomonadaceae</taxon>
        <taxon>Selenomonas</taxon>
    </lineage>
</organism>
<dbReference type="GO" id="GO:0005886">
    <property type="term" value="C:plasma membrane"/>
    <property type="evidence" value="ECO:0007669"/>
    <property type="project" value="UniProtKB-SubCell"/>
</dbReference>
<evidence type="ECO:0000256" key="2">
    <source>
        <dbReference type="ARBA" id="ARBA00022448"/>
    </source>
</evidence>
<feature type="transmembrane region" description="Helical" evidence="6">
    <location>
        <begin position="113"/>
        <end position="136"/>
    </location>
</feature>
<keyword evidence="2" id="KW-0813">Transport</keyword>
<evidence type="ECO:0000256" key="3">
    <source>
        <dbReference type="ARBA" id="ARBA00022692"/>
    </source>
</evidence>
<evidence type="ECO:0000259" key="7">
    <source>
        <dbReference type="PROSITE" id="PS50850"/>
    </source>
</evidence>
<reference evidence="8 9" key="1">
    <citation type="submission" date="2016-10" db="EMBL/GenBank/DDBJ databases">
        <authorList>
            <person name="de Groot N.N."/>
        </authorList>
    </citation>
    <scope>NUCLEOTIDE SEQUENCE [LARGE SCALE GENOMIC DNA]</scope>
    <source>
        <strain evidence="8 9">S137</strain>
    </source>
</reference>
<feature type="domain" description="Major facilitator superfamily (MFS) profile" evidence="7">
    <location>
        <begin position="17"/>
        <end position="424"/>
    </location>
</feature>
<dbReference type="RefSeq" id="WP_074573495.1">
    <property type="nucleotide sequence ID" value="NZ_FNJQ01000047.1"/>
</dbReference>
<feature type="transmembrane region" description="Helical" evidence="6">
    <location>
        <begin position="360"/>
        <end position="380"/>
    </location>
</feature>
<sequence>MEALDLQRLKHKRDLRIILPVFLVSIIACIDRVNVAYAKLTMTADMLWLTPEIFGMGAGIFFVGYLIFEVPGSLVAAKFSATKWIARIMFTWGLVCVYMAFVKTPSEFYLCRFLLGASEASLYPVIYSVLFPRWFAAGERARATSLMLTSLLISTIIGAPLAGVLLETSLFGLHGWQELFILEALPALAFAVYFFFAVKDRPEQAHWLTDTEKAYLNKVYEEEQAAMHRVKKYTVWQAFCEPKVLKLCLIYFLWVVGFWGFNFWMPTVLKGLSGWSTSLLGGAIAIPMVAALVVQVIIGHTSTRTGDKVWHVAGALLVGAIGLGMSPHAGSMGMALFLVCLSAIGIYAAMGVWWTIPTTFLTGPAAAASVALINSCGNIGGWVGPNMMAWVHGLTGTFDWGYYIMAAFMAAAALLVLTVKYHWNGAVRKDMAQLNAEEKEAALAVE</sequence>
<feature type="transmembrane region" description="Helical" evidence="6">
    <location>
        <begin position="277"/>
        <end position="297"/>
    </location>
</feature>
<dbReference type="Gene3D" id="1.20.1250.20">
    <property type="entry name" value="MFS general substrate transporter like domains"/>
    <property type="match status" value="2"/>
</dbReference>
<dbReference type="AlphaFoldDB" id="A0A1H0V818"/>
<evidence type="ECO:0000313" key="9">
    <source>
        <dbReference type="Proteomes" id="UP000182412"/>
    </source>
</evidence>
<keyword evidence="3 6" id="KW-0812">Transmembrane</keyword>
<dbReference type="PROSITE" id="PS50850">
    <property type="entry name" value="MFS"/>
    <property type="match status" value="1"/>
</dbReference>
<feature type="transmembrane region" description="Helical" evidence="6">
    <location>
        <begin position="400"/>
        <end position="419"/>
    </location>
</feature>
<name>A0A1H0V818_SELRU</name>
<dbReference type="PANTHER" id="PTHR43791">
    <property type="entry name" value="PERMEASE-RELATED"/>
    <property type="match status" value="1"/>
</dbReference>
<feature type="transmembrane region" description="Helical" evidence="6">
    <location>
        <begin position="179"/>
        <end position="198"/>
    </location>
</feature>
<feature type="transmembrane region" description="Helical" evidence="6">
    <location>
        <begin position="244"/>
        <end position="265"/>
    </location>
</feature>
<dbReference type="EMBL" id="FNJQ01000047">
    <property type="protein sequence ID" value="SDP74709.1"/>
    <property type="molecule type" value="Genomic_DNA"/>
</dbReference>
<accession>A0A1H0V818</accession>
<gene>
    <name evidence="8" type="ORF">SAMN05216366_1473</name>
</gene>
<evidence type="ECO:0000256" key="5">
    <source>
        <dbReference type="ARBA" id="ARBA00023136"/>
    </source>
</evidence>
<feature type="transmembrane region" description="Helical" evidence="6">
    <location>
        <begin position="53"/>
        <end position="77"/>
    </location>
</feature>
<feature type="transmembrane region" description="Helical" evidence="6">
    <location>
        <begin position="148"/>
        <end position="173"/>
    </location>
</feature>
<dbReference type="Pfam" id="PF07690">
    <property type="entry name" value="MFS_1"/>
    <property type="match status" value="1"/>
</dbReference>
<evidence type="ECO:0000256" key="6">
    <source>
        <dbReference type="SAM" id="Phobius"/>
    </source>
</evidence>
<comment type="subcellular location">
    <subcellularLocation>
        <location evidence="1">Cell membrane</location>
        <topology evidence="1">Multi-pass membrane protein</topology>
    </subcellularLocation>
</comment>
<dbReference type="OrthoDB" id="9773404at2"/>
<feature type="transmembrane region" description="Helical" evidence="6">
    <location>
        <begin position="332"/>
        <end position="353"/>
    </location>
</feature>
<dbReference type="InterPro" id="IPR036259">
    <property type="entry name" value="MFS_trans_sf"/>
</dbReference>
<evidence type="ECO:0000313" key="8">
    <source>
        <dbReference type="EMBL" id="SDP74709.1"/>
    </source>
</evidence>